<protein>
    <submittedName>
        <fullName evidence="2">Uncharacterized protein</fullName>
    </submittedName>
</protein>
<reference evidence="2" key="1">
    <citation type="submission" date="2019-03" db="EMBL/GenBank/DDBJ databases">
        <authorList>
            <consortium name="Pathogen Informatics"/>
        </authorList>
    </citation>
    <scope>NUCLEOTIDE SEQUENCE</scope>
    <source>
        <strain evidence="2">5012STDY7626449</strain>
    </source>
</reference>
<sequence length="229" mass="25601">MRCFVALIFLMASGVVVANEKLFCEFAVGELSSSPALLIKGNANVMFDGKSFTAYRTDGSYIVSPPLTEKKDGMIFVDDKTKVFAASQDKSNFAVSDRIKKTIEQWSKCEVDKASAQQKQAEDEMRVVESLSGTKAKDFFMKEKHAFTTNCLVWEDVTMITGRYPAMVIAGSVMMGKNPRWDGREYSFSFNNGSMVARFVPSEPRHKFVMQAGDKFYGCGPSMVDHNYD</sequence>
<dbReference type="AlphaFoldDB" id="A0A486NV78"/>
<keyword evidence="1" id="KW-0732">Signal</keyword>
<feature type="chain" id="PRO_5019809330" evidence="1">
    <location>
        <begin position="19"/>
        <end position="229"/>
    </location>
</feature>
<evidence type="ECO:0000313" key="2">
    <source>
        <dbReference type="EMBL" id="VGL63409.1"/>
    </source>
</evidence>
<feature type="signal peptide" evidence="1">
    <location>
        <begin position="1"/>
        <end position="18"/>
    </location>
</feature>
<proteinExistence type="predicted"/>
<organism evidence="2">
    <name type="scientific">Klebsiella pneumoniae</name>
    <dbReference type="NCBI Taxonomy" id="573"/>
    <lineage>
        <taxon>Bacteria</taxon>
        <taxon>Pseudomonadati</taxon>
        <taxon>Pseudomonadota</taxon>
        <taxon>Gammaproteobacteria</taxon>
        <taxon>Enterobacterales</taxon>
        <taxon>Enterobacteriaceae</taxon>
        <taxon>Klebsiella/Raoultella group</taxon>
        <taxon>Klebsiella</taxon>
        <taxon>Klebsiella pneumoniae complex</taxon>
    </lineage>
</organism>
<dbReference type="EMBL" id="CAAHCT010000003">
    <property type="protein sequence ID" value="VGL63409.1"/>
    <property type="molecule type" value="Genomic_DNA"/>
</dbReference>
<evidence type="ECO:0000256" key="1">
    <source>
        <dbReference type="SAM" id="SignalP"/>
    </source>
</evidence>
<gene>
    <name evidence="2" type="ORF">SAMEA4873651_01646</name>
</gene>
<accession>A0A486NV78</accession>
<name>A0A486NV78_KLEPN</name>